<dbReference type="GO" id="GO:0050622">
    <property type="term" value="F:glycine dehydrogenase (cyanide-forming) activity"/>
    <property type="evidence" value="ECO:0007669"/>
    <property type="project" value="UniProtKB-EC"/>
</dbReference>
<name>A0ABX5Y498_9BACT</name>
<dbReference type="PANTHER" id="PTHR13847">
    <property type="entry name" value="SARCOSINE DEHYDROGENASE-RELATED"/>
    <property type="match status" value="1"/>
</dbReference>
<protein>
    <submittedName>
        <fullName evidence="3">Hydrogen cyanide synthase subunit HcnC</fullName>
        <ecNumber evidence="3">1.4.99.5</ecNumber>
    </submittedName>
</protein>
<dbReference type="Pfam" id="PF01266">
    <property type="entry name" value="DAO"/>
    <property type="match status" value="1"/>
</dbReference>
<keyword evidence="1 3" id="KW-0560">Oxidoreductase</keyword>
<dbReference type="InterPro" id="IPR006076">
    <property type="entry name" value="FAD-dep_OxRdtase"/>
</dbReference>
<dbReference type="Gene3D" id="3.30.9.10">
    <property type="entry name" value="D-Amino Acid Oxidase, subunit A, domain 2"/>
    <property type="match status" value="1"/>
</dbReference>
<dbReference type="SUPFAM" id="SSF54373">
    <property type="entry name" value="FAD-linked reductases, C-terminal domain"/>
    <property type="match status" value="1"/>
</dbReference>
<dbReference type="RefSeq" id="WP_145219722.1">
    <property type="nucleotide sequence ID" value="NZ_CP036432.1"/>
</dbReference>
<keyword evidence="4" id="KW-1185">Reference proteome</keyword>
<evidence type="ECO:0000313" key="4">
    <source>
        <dbReference type="Proteomes" id="UP000318081"/>
    </source>
</evidence>
<organism evidence="3 4">
    <name type="scientific">Stieleria magnilauensis</name>
    <dbReference type="NCBI Taxonomy" id="2527963"/>
    <lineage>
        <taxon>Bacteria</taxon>
        <taxon>Pseudomonadati</taxon>
        <taxon>Planctomycetota</taxon>
        <taxon>Planctomycetia</taxon>
        <taxon>Pirellulales</taxon>
        <taxon>Pirellulaceae</taxon>
        <taxon>Stieleria</taxon>
    </lineage>
</organism>
<evidence type="ECO:0000259" key="2">
    <source>
        <dbReference type="Pfam" id="PF01266"/>
    </source>
</evidence>
<gene>
    <name evidence="3" type="primary">hcnC</name>
    <name evidence="3" type="ORF">TBK1r_68580</name>
</gene>
<dbReference type="EMBL" id="CP036432">
    <property type="protein sequence ID" value="QDV87826.1"/>
    <property type="molecule type" value="Genomic_DNA"/>
</dbReference>
<dbReference type="Gene3D" id="3.50.50.60">
    <property type="entry name" value="FAD/NAD(P)-binding domain"/>
    <property type="match status" value="1"/>
</dbReference>
<dbReference type="PANTHER" id="PTHR13847:SF289">
    <property type="entry name" value="GLYCINE OXIDASE"/>
    <property type="match status" value="1"/>
</dbReference>
<accession>A0ABX5Y498</accession>
<dbReference type="Proteomes" id="UP000318081">
    <property type="component" value="Chromosome"/>
</dbReference>
<evidence type="ECO:0000313" key="3">
    <source>
        <dbReference type="EMBL" id="QDV87826.1"/>
    </source>
</evidence>
<evidence type="ECO:0000256" key="1">
    <source>
        <dbReference type="ARBA" id="ARBA00023002"/>
    </source>
</evidence>
<dbReference type="EC" id="1.4.99.5" evidence="3"/>
<reference evidence="3 4" key="1">
    <citation type="submission" date="2019-02" db="EMBL/GenBank/DDBJ databases">
        <title>Deep-cultivation of Planctomycetes and their phenomic and genomic characterization uncovers novel biology.</title>
        <authorList>
            <person name="Wiegand S."/>
            <person name="Jogler M."/>
            <person name="Boedeker C."/>
            <person name="Pinto D."/>
            <person name="Vollmers J."/>
            <person name="Rivas-Marin E."/>
            <person name="Kohn T."/>
            <person name="Peeters S.H."/>
            <person name="Heuer A."/>
            <person name="Rast P."/>
            <person name="Oberbeckmann S."/>
            <person name="Bunk B."/>
            <person name="Jeske O."/>
            <person name="Meyerdierks A."/>
            <person name="Storesund J.E."/>
            <person name="Kallscheuer N."/>
            <person name="Luecker S."/>
            <person name="Lage O.M."/>
            <person name="Pohl T."/>
            <person name="Merkel B.J."/>
            <person name="Hornburger P."/>
            <person name="Mueller R.-W."/>
            <person name="Bruemmer F."/>
            <person name="Labrenz M."/>
            <person name="Spormann A.M."/>
            <person name="Op den Camp H."/>
            <person name="Overmann J."/>
            <person name="Amann R."/>
            <person name="Jetten M.S.M."/>
            <person name="Mascher T."/>
            <person name="Medema M.H."/>
            <person name="Devos D.P."/>
            <person name="Kaster A.-K."/>
            <person name="Ovreas L."/>
            <person name="Rohde M."/>
            <person name="Galperin M.Y."/>
            <person name="Jogler C."/>
        </authorList>
    </citation>
    <scope>NUCLEOTIDE SEQUENCE [LARGE SCALE GENOMIC DNA]</scope>
    <source>
        <strain evidence="3 4">TBK1r</strain>
    </source>
</reference>
<proteinExistence type="predicted"/>
<dbReference type="SUPFAM" id="SSF51905">
    <property type="entry name" value="FAD/NAD(P)-binding domain"/>
    <property type="match status" value="1"/>
</dbReference>
<sequence>MKTDVVVIGAGAIGLTVAYELARRGRTVTVIDRDRLVAVETDACSIQTPFRSATSWAAAGILPPANFDSATDPMDRLRGLSHRLFPELVERLKAESGVDSQLARCGGWYLSDTAGETASMVGMVSFWRELSIECQERPLEELSAAEPALASWAENTPRARAWWVPDEYQICPPLFLQALIGACDRLGVTFLDQSSVVDLSEVGADVTISVEGRRQPRRQVHAGQVVVCGGTWSGLMAERLKLATSLVPVRGQVLLLKTETPVLSSVINLGQRYFVPRRDGAVLVGSCEEEVGFQRGTTPAMLAEFREFAHRVCPQLKRARELGAWSGLRPLTFDGFPICGKLPDSDSIFVATGHFRSGIHLSPGTATCLADAMAGDQPTIDLQPFSVGKQQSDPFFMETK</sequence>
<dbReference type="InterPro" id="IPR036188">
    <property type="entry name" value="FAD/NAD-bd_sf"/>
</dbReference>
<feature type="domain" description="FAD dependent oxidoreductase" evidence="2">
    <location>
        <begin position="4"/>
        <end position="371"/>
    </location>
</feature>